<evidence type="ECO:0000256" key="2">
    <source>
        <dbReference type="ARBA" id="ARBA00022454"/>
    </source>
</evidence>
<dbReference type="GO" id="GO:0032259">
    <property type="term" value="P:methylation"/>
    <property type="evidence" value="ECO:0007669"/>
    <property type="project" value="UniProtKB-KW"/>
</dbReference>
<keyword evidence="5" id="KW-0949">S-adenosyl-L-methionine</keyword>
<accession>A0A2M7QDP7</accession>
<dbReference type="SUPFAM" id="SSF82199">
    <property type="entry name" value="SET domain"/>
    <property type="match status" value="1"/>
</dbReference>
<protein>
    <recommendedName>
        <fullName evidence="8">SET domain-containing protein</fullName>
    </recommendedName>
</protein>
<dbReference type="AlphaFoldDB" id="A0A2M7QDP7"/>
<dbReference type="Proteomes" id="UP000230108">
    <property type="component" value="Unassembled WGS sequence"/>
</dbReference>
<sequence length="194" mass="22336">MFLLKKGDWEIKKTKKKGWGIFSKIKIGADIVIADYLGMVIKTADYDLENDKKGLYLMYYTDRASIYPDLSRPSPHLINHSCSPNCWMYPYRGHTLFFTLQSIDPGEEFTISYLLSPDDGSCNPCVHVCKCDSENCTGSMHLSKDKYEKWQRFQNTEKKKTKVAKFIFGKNLPMLSSYPKTVPHNPIYTIMCSA</sequence>
<gene>
    <name evidence="9" type="ORF">COY90_01090</name>
</gene>
<evidence type="ECO:0000313" key="10">
    <source>
        <dbReference type="Proteomes" id="UP000230108"/>
    </source>
</evidence>
<evidence type="ECO:0000256" key="3">
    <source>
        <dbReference type="ARBA" id="ARBA00022603"/>
    </source>
</evidence>
<evidence type="ECO:0000256" key="1">
    <source>
        <dbReference type="ARBA" id="ARBA00004286"/>
    </source>
</evidence>
<keyword evidence="2" id="KW-0158">Chromosome</keyword>
<dbReference type="EMBL" id="PFLF01000031">
    <property type="protein sequence ID" value="PIY69349.1"/>
    <property type="molecule type" value="Genomic_DNA"/>
</dbReference>
<evidence type="ECO:0000259" key="8">
    <source>
        <dbReference type="PROSITE" id="PS50280"/>
    </source>
</evidence>
<keyword evidence="6" id="KW-0479">Metal-binding</keyword>
<reference evidence="10" key="1">
    <citation type="submission" date="2017-09" db="EMBL/GenBank/DDBJ databases">
        <title>Depth-based differentiation of microbial function through sediment-hosted aquifers and enrichment of novel symbionts in the deep terrestrial subsurface.</title>
        <authorList>
            <person name="Probst A.J."/>
            <person name="Ladd B."/>
            <person name="Jarett J.K."/>
            <person name="Geller-Mcgrath D.E."/>
            <person name="Sieber C.M.K."/>
            <person name="Emerson J.B."/>
            <person name="Anantharaman K."/>
            <person name="Thomas B.C."/>
            <person name="Malmstrom R."/>
            <person name="Stieglmeier M."/>
            <person name="Klingl A."/>
            <person name="Woyke T."/>
            <person name="Ryan C.M."/>
            <person name="Banfield J.F."/>
        </authorList>
    </citation>
    <scope>NUCLEOTIDE SEQUENCE [LARGE SCALE GENOMIC DNA]</scope>
</reference>
<comment type="subcellular location">
    <subcellularLocation>
        <location evidence="1">Chromosome</location>
    </subcellularLocation>
</comment>
<dbReference type="InterPro" id="IPR001214">
    <property type="entry name" value="SET_dom"/>
</dbReference>
<dbReference type="InterPro" id="IPR050973">
    <property type="entry name" value="H3K9_Histone-Lys_N-MTase"/>
</dbReference>
<dbReference type="InterPro" id="IPR046341">
    <property type="entry name" value="SET_dom_sf"/>
</dbReference>
<dbReference type="GO" id="GO:0008168">
    <property type="term" value="F:methyltransferase activity"/>
    <property type="evidence" value="ECO:0007669"/>
    <property type="project" value="UniProtKB-KW"/>
</dbReference>
<dbReference type="PANTHER" id="PTHR46223:SF3">
    <property type="entry name" value="HISTONE-LYSINE N-METHYLTRANSFERASE SET-23"/>
    <property type="match status" value="1"/>
</dbReference>
<evidence type="ECO:0000256" key="5">
    <source>
        <dbReference type="ARBA" id="ARBA00022691"/>
    </source>
</evidence>
<dbReference type="SMART" id="SM00317">
    <property type="entry name" value="SET"/>
    <property type="match status" value="1"/>
</dbReference>
<dbReference type="GO" id="GO:0005694">
    <property type="term" value="C:chromosome"/>
    <property type="evidence" value="ECO:0007669"/>
    <property type="project" value="UniProtKB-SubCell"/>
</dbReference>
<comment type="caution">
    <text evidence="9">The sequence shown here is derived from an EMBL/GenBank/DDBJ whole genome shotgun (WGS) entry which is preliminary data.</text>
</comment>
<keyword evidence="4" id="KW-0808">Transferase</keyword>
<dbReference type="PROSITE" id="PS50280">
    <property type="entry name" value="SET"/>
    <property type="match status" value="1"/>
</dbReference>
<evidence type="ECO:0000256" key="4">
    <source>
        <dbReference type="ARBA" id="ARBA00022679"/>
    </source>
</evidence>
<dbReference type="PANTHER" id="PTHR46223">
    <property type="entry name" value="HISTONE-LYSINE N-METHYLTRANSFERASE SUV39H"/>
    <property type="match status" value="1"/>
</dbReference>
<evidence type="ECO:0000256" key="6">
    <source>
        <dbReference type="ARBA" id="ARBA00022723"/>
    </source>
</evidence>
<organism evidence="9 10">
    <name type="scientific">Candidatus Roizmanbacteria bacterium CG_4_10_14_0_8_um_filter_39_9</name>
    <dbReference type="NCBI Taxonomy" id="1974829"/>
    <lineage>
        <taxon>Bacteria</taxon>
        <taxon>Candidatus Roizmaniibacteriota</taxon>
    </lineage>
</organism>
<dbReference type="Gene3D" id="2.170.270.10">
    <property type="entry name" value="SET domain"/>
    <property type="match status" value="1"/>
</dbReference>
<name>A0A2M7QDP7_9BACT</name>
<keyword evidence="7" id="KW-0862">Zinc</keyword>
<proteinExistence type="predicted"/>
<feature type="domain" description="SET" evidence="8">
    <location>
        <begin position="7"/>
        <end position="114"/>
    </location>
</feature>
<dbReference type="GO" id="GO:0046872">
    <property type="term" value="F:metal ion binding"/>
    <property type="evidence" value="ECO:0007669"/>
    <property type="project" value="UniProtKB-KW"/>
</dbReference>
<evidence type="ECO:0000313" key="9">
    <source>
        <dbReference type="EMBL" id="PIY69349.1"/>
    </source>
</evidence>
<dbReference type="Pfam" id="PF00856">
    <property type="entry name" value="SET"/>
    <property type="match status" value="1"/>
</dbReference>
<keyword evidence="3" id="KW-0489">Methyltransferase</keyword>
<evidence type="ECO:0000256" key="7">
    <source>
        <dbReference type="ARBA" id="ARBA00022833"/>
    </source>
</evidence>